<evidence type="ECO:0000313" key="1">
    <source>
        <dbReference type="EMBL" id="CVI55304.1"/>
    </source>
</evidence>
<evidence type="ECO:0000313" key="2">
    <source>
        <dbReference type="Proteomes" id="UP000192140"/>
    </source>
</evidence>
<accession>A0A1S7TL28</accession>
<reference evidence="1" key="1">
    <citation type="submission" date="2016-01" db="EMBL/GenBank/DDBJ databases">
        <authorList>
            <person name="Regsiter A."/>
            <person name="william w."/>
        </authorList>
    </citation>
    <scope>NUCLEOTIDE SEQUENCE</scope>
    <source>
        <strain evidence="1">NCPPB 1641</strain>
    </source>
</reference>
<gene>
    <name evidence="1" type="ORF">AGR7A_Cc200140</name>
</gene>
<dbReference type="Proteomes" id="UP000192140">
    <property type="component" value="Unassembled WGS sequence"/>
</dbReference>
<proteinExistence type="predicted"/>
<name>A0A1S7TL28_9HYPH</name>
<organism evidence="1 2">
    <name type="scientific">Agrobacterium deltaense NCPPB 1641</name>
    <dbReference type="NCBI Taxonomy" id="1183425"/>
    <lineage>
        <taxon>Bacteria</taxon>
        <taxon>Pseudomonadati</taxon>
        <taxon>Pseudomonadota</taxon>
        <taxon>Alphaproteobacteria</taxon>
        <taxon>Hyphomicrobiales</taxon>
        <taxon>Rhizobiaceae</taxon>
        <taxon>Rhizobium/Agrobacterium group</taxon>
        <taxon>Agrobacterium</taxon>
    </lineage>
</organism>
<keyword evidence="2" id="KW-1185">Reference proteome</keyword>
<dbReference type="EMBL" id="FCNP01000013">
    <property type="protein sequence ID" value="CVI55304.1"/>
    <property type="molecule type" value="Genomic_DNA"/>
</dbReference>
<sequence length="87" mass="9126">MIFALDGRWGGIRTHGTLSRTPVFKTGSLNHSDTHPSVVRLYSGLKKAVNPARASCVALLLWLADHCPGGVAGGSRDPSPEGIEGTC</sequence>
<dbReference type="AlphaFoldDB" id="A0A1S7TL28"/>
<protein>
    <submittedName>
        <fullName evidence="1">Uncharacterized protein</fullName>
    </submittedName>
</protein>
<comment type="caution">
    <text evidence="1">The sequence shown here is derived from an EMBL/GenBank/DDBJ whole genome shotgun (WGS) entry which is preliminary data.</text>
</comment>